<dbReference type="AlphaFoldDB" id="A0A316E083"/>
<keyword evidence="3" id="KW-1185">Reference proteome</keyword>
<dbReference type="InterPro" id="IPR027417">
    <property type="entry name" value="P-loop_NTPase"/>
</dbReference>
<gene>
    <name evidence="2" type="ORF">LV89_03051</name>
</gene>
<reference evidence="2 3" key="1">
    <citation type="submission" date="2018-05" db="EMBL/GenBank/DDBJ databases">
        <title>Genomic Encyclopedia of Archaeal and Bacterial Type Strains, Phase II (KMG-II): from individual species to whole genera.</title>
        <authorList>
            <person name="Goeker M."/>
        </authorList>
    </citation>
    <scope>NUCLEOTIDE SEQUENCE [LARGE SCALE GENOMIC DNA]</scope>
    <source>
        <strain evidence="2 3">DSM 22214</strain>
    </source>
</reference>
<dbReference type="Proteomes" id="UP000245489">
    <property type="component" value="Unassembled WGS sequence"/>
</dbReference>
<dbReference type="Pfam" id="PF13614">
    <property type="entry name" value="AAA_31"/>
    <property type="match status" value="1"/>
</dbReference>
<evidence type="ECO:0000313" key="3">
    <source>
        <dbReference type="Proteomes" id="UP000245489"/>
    </source>
</evidence>
<organism evidence="2 3">
    <name type="scientific">Arcicella aurantiaca</name>
    <dbReference type="NCBI Taxonomy" id="591202"/>
    <lineage>
        <taxon>Bacteria</taxon>
        <taxon>Pseudomonadati</taxon>
        <taxon>Bacteroidota</taxon>
        <taxon>Cytophagia</taxon>
        <taxon>Cytophagales</taxon>
        <taxon>Flectobacillaceae</taxon>
        <taxon>Arcicella</taxon>
    </lineage>
</organism>
<dbReference type="OrthoDB" id="69313at2"/>
<feature type="domain" description="AAA" evidence="1">
    <location>
        <begin position="69"/>
        <end position="239"/>
    </location>
</feature>
<name>A0A316E083_9BACT</name>
<evidence type="ECO:0000259" key="1">
    <source>
        <dbReference type="Pfam" id="PF13614"/>
    </source>
</evidence>
<accession>A0A316E083</accession>
<dbReference type="PANTHER" id="PTHR13696:SF99">
    <property type="entry name" value="COBYRINIC ACID AC-DIAMIDE SYNTHASE"/>
    <property type="match status" value="1"/>
</dbReference>
<sequence length="313" mass="35347">MITQEKIERFFQTRTGLNISQIEKESGMPARTLHRAFQEKKTIPNKYIPALESVLRQYGYSDSLFEKATIISVVNHKGGVGKTTTTINVGKALSLMGNRVLLIDMDSQGNLSQCYGIHQPTEQIINSLLDDESLPIVEINKHLHISPSDITMADRESEFSSAVGAERRLALKIQEIEKNYDYVLIDCPPSLGICTISSLVASNQCLIPIQPEASAFHGVDNLFKRIKQVQTYSNPNLRIKGIVFTMVLNQNVHKALMEQIREKYNNFNVCDTMIDNSKYLRESQVMQQDIFTYSPKSLPSEQYSNLAKELINA</sequence>
<dbReference type="RefSeq" id="WP_109743762.1">
    <property type="nucleotide sequence ID" value="NZ_QGGO01000016.1"/>
</dbReference>
<dbReference type="InterPro" id="IPR050678">
    <property type="entry name" value="DNA_Partitioning_ATPase"/>
</dbReference>
<comment type="caution">
    <text evidence="2">The sequence shown here is derived from an EMBL/GenBank/DDBJ whole genome shotgun (WGS) entry which is preliminary data.</text>
</comment>
<dbReference type="FunFam" id="3.40.50.300:FF:000285">
    <property type="entry name" value="Sporulation initiation inhibitor Soj"/>
    <property type="match status" value="1"/>
</dbReference>
<evidence type="ECO:0000313" key="2">
    <source>
        <dbReference type="EMBL" id="PWK23844.1"/>
    </source>
</evidence>
<dbReference type="CDD" id="cd02042">
    <property type="entry name" value="ParAB_family"/>
    <property type="match status" value="1"/>
</dbReference>
<dbReference type="PANTHER" id="PTHR13696">
    <property type="entry name" value="P-LOOP CONTAINING NUCLEOSIDE TRIPHOSPHATE HYDROLASE"/>
    <property type="match status" value="1"/>
</dbReference>
<dbReference type="Gene3D" id="3.40.50.300">
    <property type="entry name" value="P-loop containing nucleotide triphosphate hydrolases"/>
    <property type="match status" value="1"/>
</dbReference>
<dbReference type="SUPFAM" id="SSF52540">
    <property type="entry name" value="P-loop containing nucleoside triphosphate hydrolases"/>
    <property type="match status" value="1"/>
</dbReference>
<dbReference type="EMBL" id="QGGO01000016">
    <property type="protein sequence ID" value="PWK23844.1"/>
    <property type="molecule type" value="Genomic_DNA"/>
</dbReference>
<proteinExistence type="predicted"/>
<protein>
    <submittedName>
        <fullName evidence="2">Chromosome partitioning protein</fullName>
    </submittedName>
</protein>
<dbReference type="InterPro" id="IPR025669">
    <property type="entry name" value="AAA_dom"/>
</dbReference>